<evidence type="ECO:0000313" key="2">
    <source>
        <dbReference type="EMBL" id="KAJ6416526.1"/>
    </source>
</evidence>
<evidence type="ECO:0000256" key="1">
    <source>
        <dbReference type="SAM" id="Phobius"/>
    </source>
</evidence>
<protein>
    <submittedName>
        <fullName evidence="2">Uncharacterized protein</fullName>
    </submittedName>
</protein>
<keyword evidence="3" id="KW-1185">Reference proteome</keyword>
<sequence>MNEKANVSKELNAKHRKVSSLVSSLSVLMLCSFFVVGFGIISCFLDKVSVFYLFLDSF</sequence>
<dbReference type="EMBL" id="JAPFFJ010000011">
    <property type="protein sequence ID" value="KAJ6416526.1"/>
    <property type="molecule type" value="Genomic_DNA"/>
</dbReference>
<keyword evidence="1" id="KW-1133">Transmembrane helix</keyword>
<feature type="transmembrane region" description="Helical" evidence="1">
    <location>
        <begin position="21"/>
        <end position="54"/>
    </location>
</feature>
<organism evidence="2 3">
    <name type="scientific">Salix udensis</name>
    <dbReference type="NCBI Taxonomy" id="889485"/>
    <lineage>
        <taxon>Eukaryota</taxon>
        <taxon>Viridiplantae</taxon>
        <taxon>Streptophyta</taxon>
        <taxon>Embryophyta</taxon>
        <taxon>Tracheophyta</taxon>
        <taxon>Spermatophyta</taxon>
        <taxon>Magnoliopsida</taxon>
        <taxon>eudicotyledons</taxon>
        <taxon>Gunneridae</taxon>
        <taxon>Pentapetalae</taxon>
        <taxon>rosids</taxon>
        <taxon>fabids</taxon>
        <taxon>Malpighiales</taxon>
        <taxon>Salicaceae</taxon>
        <taxon>Saliceae</taxon>
        <taxon>Salix</taxon>
    </lineage>
</organism>
<comment type="caution">
    <text evidence="2">The sequence shown here is derived from an EMBL/GenBank/DDBJ whole genome shotgun (WGS) entry which is preliminary data.</text>
</comment>
<evidence type="ECO:0000313" key="3">
    <source>
        <dbReference type="Proteomes" id="UP001162972"/>
    </source>
</evidence>
<name>A0AAD6K3W9_9ROSI</name>
<accession>A0AAD6K3W9</accession>
<gene>
    <name evidence="2" type="ORF">OIU84_002395</name>
</gene>
<reference evidence="2 3" key="1">
    <citation type="journal article" date="2023" name="Int. J. Mol. Sci.">
        <title>De Novo Assembly and Annotation of 11 Diverse Shrub Willow (Salix) Genomes Reveals Novel Gene Organization in Sex-Linked Regions.</title>
        <authorList>
            <person name="Hyden B."/>
            <person name="Feng K."/>
            <person name="Yates T.B."/>
            <person name="Jawdy S."/>
            <person name="Cereghino C."/>
            <person name="Smart L.B."/>
            <person name="Muchero W."/>
        </authorList>
    </citation>
    <scope>NUCLEOTIDE SEQUENCE [LARGE SCALE GENOMIC DNA]</scope>
    <source>
        <tissue evidence="2">Shoot tip</tissue>
    </source>
</reference>
<keyword evidence="1" id="KW-0472">Membrane</keyword>
<proteinExistence type="predicted"/>
<dbReference type="Proteomes" id="UP001162972">
    <property type="component" value="Chromosome 11"/>
</dbReference>
<keyword evidence="1" id="KW-0812">Transmembrane</keyword>
<dbReference type="AlphaFoldDB" id="A0AAD6K3W9"/>